<keyword evidence="1" id="KW-0808">Transferase</keyword>
<dbReference type="EMBL" id="AUZZ01007194">
    <property type="protein sequence ID" value="EQD43267.1"/>
    <property type="molecule type" value="Genomic_DNA"/>
</dbReference>
<accession>T0ZFZ9</accession>
<comment type="caution">
    <text evidence="1">The sequence shown here is derived from an EMBL/GenBank/DDBJ whole genome shotgun (WGS) entry which is preliminary data.</text>
</comment>
<evidence type="ECO:0000313" key="1">
    <source>
        <dbReference type="EMBL" id="EQD43267.1"/>
    </source>
</evidence>
<dbReference type="GO" id="GO:0016740">
    <property type="term" value="F:transferase activity"/>
    <property type="evidence" value="ECO:0007669"/>
    <property type="project" value="UniProtKB-KW"/>
</dbReference>
<feature type="non-terminal residue" evidence="1">
    <location>
        <position position="1"/>
    </location>
</feature>
<proteinExistence type="predicted"/>
<protein>
    <submittedName>
        <fullName evidence="1">1-phosphate guanyltransferase related protein</fullName>
    </submittedName>
</protein>
<reference evidence="1" key="1">
    <citation type="submission" date="2013-08" db="EMBL/GenBank/DDBJ databases">
        <authorList>
            <person name="Mendez C."/>
            <person name="Richter M."/>
            <person name="Ferrer M."/>
            <person name="Sanchez J."/>
        </authorList>
    </citation>
    <scope>NUCLEOTIDE SEQUENCE</scope>
</reference>
<name>T0ZFZ9_9ZZZZ</name>
<gene>
    <name evidence="1" type="ORF">B2A_09957</name>
</gene>
<dbReference type="AlphaFoldDB" id="T0ZFZ9"/>
<organism evidence="1">
    <name type="scientific">mine drainage metagenome</name>
    <dbReference type="NCBI Taxonomy" id="410659"/>
    <lineage>
        <taxon>unclassified sequences</taxon>
        <taxon>metagenomes</taxon>
        <taxon>ecological metagenomes</taxon>
    </lineage>
</organism>
<sequence length="115" mass="13209">RQIGAYMEDAFWMGIDSEKDLEAIRAEYSNRDDAPWGYYKKVMTGSSSTIVDYFVRADEESTIRIPGQSVVRFISGSGLILPENRKYREGSILELKNEMTIRTMESTRLEVITIN</sequence>
<reference evidence="1" key="2">
    <citation type="journal article" date="2014" name="ISME J.">
        <title>Microbial stratification in low pH oxic and suboxic macroscopic growths along an acid mine drainage.</title>
        <authorList>
            <person name="Mendez-Garcia C."/>
            <person name="Mesa V."/>
            <person name="Sprenger R.R."/>
            <person name="Richter M."/>
            <person name="Diez M.S."/>
            <person name="Solano J."/>
            <person name="Bargiela R."/>
            <person name="Golyshina O.V."/>
            <person name="Manteca A."/>
            <person name="Ramos J.L."/>
            <person name="Gallego J.R."/>
            <person name="Llorente I."/>
            <person name="Martins Dos Santos V.A."/>
            <person name="Jensen O.N."/>
            <person name="Pelaez A.I."/>
            <person name="Sanchez J."/>
            <person name="Ferrer M."/>
        </authorList>
    </citation>
    <scope>NUCLEOTIDE SEQUENCE</scope>
</reference>